<evidence type="ECO:0000256" key="1">
    <source>
        <dbReference type="ARBA" id="ARBA00006484"/>
    </source>
</evidence>
<accession>A0ABS4VRJ3</accession>
<proteinExistence type="inferred from homology"/>
<name>A0ABS4VRJ3_9PSEU</name>
<evidence type="ECO:0000256" key="2">
    <source>
        <dbReference type="ARBA" id="ARBA00023002"/>
    </source>
</evidence>
<dbReference type="InterPro" id="IPR036291">
    <property type="entry name" value="NAD(P)-bd_dom_sf"/>
</dbReference>
<reference evidence="3 4" key="1">
    <citation type="submission" date="2021-03" db="EMBL/GenBank/DDBJ databases">
        <title>Sequencing the genomes of 1000 actinobacteria strains.</title>
        <authorList>
            <person name="Klenk H.-P."/>
        </authorList>
    </citation>
    <scope>NUCLEOTIDE SEQUENCE [LARGE SCALE GENOMIC DNA]</scope>
    <source>
        <strain evidence="3 4">DSM 45256</strain>
    </source>
</reference>
<dbReference type="PRINTS" id="PR00080">
    <property type="entry name" value="SDRFAMILY"/>
</dbReference>
<dbReference type="PROSITE" id="PS00061">
    <property type="entry name" value="ADH_SHORT"/>
    <property type="match status" value="1"/>
</dbReference>
<comment type="similarity">
    <text evidence="1">Belongs to the short-chain dehydrogenases/reductases (SDR) family.</text>
</comment>
<dbReference type="RefSeq" id="WP_210026623.1">
    <property type="nucleotide sequence ID" value="NZ_JAGINU010000001.1"/>
</dbReference>
<comment type="caution">
    <text evidence="3">The sequence shown here is derived from an EMBL/GenBank/DDBJ whole genome shotgun (WGS) entry which is preliminary data.</text>
</comment>
<protein>
    <submittedName>
        <fullName evidence="3">NAD(P)-dependent dehydrogenase (Short-subunit alcohol dehydrogenase family)</fullName>
    </submittedName>
</protein>
<dbReference type="Gene3D" id="3.40.50.720">
    <property type="entry name" value="NAD(P)-binding Rossmann-like Domain"/>
    <property type="match status" value="1"/>
</dbReference>
<dbReference type="PANTHER" id="PTHR24321">
    <property type="entry name" value="DEHYDROGENASES, SHORT CHAIN"/>
    <property type="match status" value="1"/>
</dbReference>
<dbReference type="PANTHER" id="PTHR24321:SF8">
    <property type="entry name" value="ESTRADIOL 17-BETA-DEHYDROGENASE 8-RELATED"/>
    <property type="match status" value="1"/>
</dbReference>
<evidence type="ECO:0000313" key="4">
    <source>
        <dbReference type="Proteomes" id="UP001519295"/>
    </source>
</evidence>
<dbReference type="Pfam" id="PF13561">
    <property type="entry name" value="adh_short_C2"/>
    <property type="match status" value="1"/>
</dbReference>
<keyword evidence="2" id="KW-0560">Oxidoreductase</keyword>
<sequence length="263" mass="26724">MAEKWAVVTGAGSGIGAVVAGAAVKRGYRVAAWDLNREGLDALAADIGDGCVTRACDVTDEAAVEAAVADLPTSPAVLVNCAGLVRFGPLLDLSLADWELALRVNLTGTFLVARTVARRMAAAGQGSVVNIASINGVAAAPHAGSYTASKAGVIRLSEQQAMEWAPLGIRVNTVAPGLIDAGMSDAIYADPEVRRVREGAVPLKRLGTSDDIAEAVLFLASEQASYITGQCVTVDGGLTKATLANLPRPASIDSVGTDGPTGS</sequence>
<gene>
    <name evidence="3" type="ORF">JOF36_002250</name>
</gene>
<dbReference type="Proteomes" id="UP001519295">
    <property type="component" value="Unassembled WGS sequence"/>
</dbReference>
<dbReference type="EMBL" id="JAGINU010000001">
    <property type="protein sequence ID" value="MBP2366554.1"/>
    <property type="molecule type" value="Genomic_DNA"/>
</dbReference>
<dbReference type="SUPFAM" id="SSF51735">
    <property type="entry name" value="NAD(P)-binding Rossmann-fold domains"/>
    <property type="match status" value="1"/>
</dbReference>
<dbReference type="InterPro" id="IPR020904">
    <property type="entry name" value="Sc_DH/Rdtase_CS"/>
</dbReference>
<keyword evidence="4" id="KW-1185">Reference proteome</keyword>
<dbReference type="PRINTS" id="PR00081">
    <property type="entry name" value="GDHRDH"/>
</dbReference>
<dbReference type="InterPro" id="IPR002347">
    <property type="entry name" value="SDR_fam"/>
</dbReference>
<organism evidence="3 4">
    <name type="scientific">Pseudonocardia parietis</name>
    <dbReference type="NCBI Taxonomy" id="570936"/>
    <lineage>
        <taxon>Bacteria</taxon>
        <taxon>Bacillati</taxon>
        <taxon>Actinomycetota</taxon>
        <taxon>Actinomycetes</taxon>
        <taxon>Pseudonocardiales</taxon>
        <taxon>Pseudonocardiaceae</taxon>
        <taxon>Pseudonocardia</taxon>
    </lineage>
</organism>
<evidence type="ECO:0000313" key="3">
    <source>
        <dbReference type="EMBL" id="MBP2366554.1"/>
    </source>
</evidence>